<protein>
    <recommendedName>
        <fullName evidence="3">Thiosulfate sulfurtransferase GlpE</fullName>
        <ecNumber evidence="3">2.8.1.1</ecNumber>
    </recommendedName>
</protein>
<dbReference type="Gene3D" id="3.40.250.10">
    <property type="entry name" value="Rhodanese-like domain"/>
    <property type="match status" value="1"/>
</dbReference>
<dbReference type="EC" id="2.8.1.1" evidence="3"/>
<dbReference type="InterPro" id="IPR001763">
    <property type="entry name" value="Rhodanese-like_dom"/>
</dbReference>
<comment type="similarity">
    <text evidence="3">Belongs to the GlpE family.</text>
</comment>
<comment type="catalytic activity">
    <reaction evidence="3">
        <text>thiosulfate + hydrogen cyanide = thiocyanate + sulfite + 2 H(+)</text>
        <dbReference type="Rhea" id="RHEA:16881"/>
        <dbReference type="ChEBI" id="CHEBI:15378"/>
        <dbReference type="ChEBI" id="CHEBI:17359"/>
        <dbReference type="ChEBI" id="CHEBI:18022"/>
        <dbReference type="ChEBI" id="CHEBI:18407"/>
        <dbReference type="ChEBI" id="CHEBI:33542"/>
        <dbReference type="EC" id="2.8.1.1"/>
    </reaction>
</comment>
<dbReference type="CDD" id="cd01444">
    <property type="entry name" value="GlpE_ST"/>
    <property type="match status" value="1"/>
</dbReference>
<sequence length="109" mass="11655">MSQYQCLPLAQFDALAQQPGVQIVDIRDPNAFAAGHIPGAVHLHNGNLADYILNAEFEDPLVVVCYHGISSQGAAGYLAEQGFEQVYSLDGGYEGWAKAKGLWPPGPAQ</sequence>
<dbReference type="GO" id="GO:0103041">
    <property type="term" value="F:thiosulfate-thioredoxin sulfurtransferase activity"/>
    <property type="evidence" value="ECO:0007669"/>
    <property type="project" value="RHEA"/>
</dbReference>
<comment type="function">
    <text evidence="3">Transferase that catalyzes the transfer of sulfur from thiosulfate to thiophilic acceptors such as cyanide or dithiols. May function in a CysM-independent thiosulfate assimilation pathway by catalyzing the conversion of thiosulfate to sulfite, which can then be used for L-cysteine biosynthesis.</text>
</comment>
<comment type="catalytic activity">
    <reaction evidence="3">
        <text>thiosulfate + [thioredoxin]-dithiol = [thioredoxin]-disulfide + hydrogen sulfide + sulfite + 2 H(+)</text>
        <dbReference type="Rhea" id="RHEA:83859"/>
        <dbReference type="Rhea" id="RHEA-COMP:10698"/>
        <dbReference type="Rhea" id="RHEA-COMP:10700"/>
        <dbReference type="ChEBI" id="CHEBI:15378"/>
        <dbReference type="ChEBI" id="CHEBI:17359"/>
        <dbReference type="ChEBI" id="CHEBI:29919"/>
        <dbReference type="ChEBI" id="CHEBI:29950"/>
        <dbReference type="ChEBI" id="CHEBI:33542"/>
        <dbReference type="ChEBI" id="CHEBI:50058"/>
    </reaction>
</comment>
<dbReference type="RefSeq" id="WP_067661411.1">
    <property type="nucleotide sequence ID" value="NZ_FQXG01000010.1"/>
</dbReference>
<evidence type="ECO:0000313" key="5">
    <source>
        <dbReference type="EMBL" id="SHI21105.1"/>
    </source>
</evidence>
<dbReference type="PANTHER" id="PTHR43031:SF6">
    <property type="entry name" value="THIOSULFATE SULFURTRANSFERASE GLPE"/>
    <property type="match status" value="1"/>
</dbReference>
<dbReference type="GO" id="GO:0004792">
    <property type="term" value="F:thiosulfate-cyanide sulfurtransferase activity"/>
    <property type="evidence" value="ECO:0007669"/>
    <property type="project" value="UniProtKB-UniRule"/>
</dbReference>
<evidence type="ECO:0000256" key="1">
    <source>
        <dbReference type="ARBA" id="ARBA00022490"/>
    </source>
</evidence>
<dbReference type="NCBIfam" id="NF001195">
    <property type="entry name" value="PRK00162.1"/>
    <property type="match status" value="1"/>
</dbReference>
<keyword evidence="1 3" id="KW-0963">Cytoplasm</keyword>
<gene>
    <name evidence="3" type="primary">glpE</name>
    <name evidence="5" type="ORF">SAMN02745129_0082</name>
</gene>
<dbReference type="SUPFAM" id="SSF52821">
    <property type="entry name" value="Rhodanese/Cell cycle control phosphatase"/>
    <property type="match status" value="1"/>
</dbReference>
<proteinExistence type="inferred from homology"/>
<comment type="subcellular location">
    <subcellularLocation>
        <location evidence="3">Cytoplasm</location>
    </subcellularLocation>
</comment>
<feature type="active site" description="Cysteine persulfide intermediate" evidence="3">
    <location>
        <position position="65"/>
    </location>
</feature>
<dbReference type="OrthoDB" id="9811849at2"/>
<dbReference type="InterPro" id="IPR023695">
    <property type="entry name" value="Thiosulf_sulfurTrfase"/>
</dbReference>
<dbReference type="InterPro" id="IPR050229">
    <property type="entry name" value="GlpE_sulfurtransferase"/>
</dbReference>
<dbReference type="InterPro" id="IPR036873">
    <property type="entry name" value="Rhodanese-like_dom_sf"/>
</dbReference>
<evidence type="ECO:0000313" key="6">
    <source>
        <dbReference type="Proteomes" id="UP000184268"/>
    </source>
</evidence>
<accession>A0A1M5ZA43</accession>
<dbReference type="SMART" id="SM00450">
    <property type="entry name" value="RHOD"/>
    <property type="match status" value="1"/>
</dbReference>
<dbReference type="GO" id="GO:0005737">
    <property type="term" value="C:cytoplasm"/>
    <property type="evidence" value="ECO:0007669"/>
    <property type="project" value="UniProtKB-SubCell"/>
</dbReference>
<dbReference type="Proteomes" id="UP000184268">
    <property type="component" value="Unassembled WGS sequence"/>
</dbReference>
<dbReference type="PANTHER" id="PTHR43031">
    <property type="entry name" value="FAD-DEPENDENT OXIDOREDUCTASE"/>
    <property type="match status" value="1"/>
</dbReference>
<reference evidence="5 6" key="1">
    <citation type="submission" date="2016-11" db="EMBL/GenBank/DDBJ databases">
        <authorList>
            <person name="Jaros S."/>
            <person name="Januszkiewicz K."/>
            <person name="Wedrychowicz H."/>
        </authorList>
    </citation>
    <scope>NUCLEOTIDE SEQUENCE [LARGE SCALE GENOMIC DNA]</scope>
    <source>
        <strain evidence="5 6">DSM 16917</strain>
    </source>
</reference>
<dbReference type="InterPro" id="IPR001307">
    <property type="entry name" value="Thiosulphate_STrfase_CS"/>
</dbReference>
<dbReference type="AlphaFoldDB" id="A0A1M5ZA43"/>
<keyword evidence="6" id="KW-1185">Reference proteome</keyword>
<evidence type="ECO:0000259" key="4">
    <source>
        <dbReference type="PROSITE" id="PS50206"/>
    </source>
</evidence>
<evidence type="ECO:0000256" key="3">
    <source>
        <dbReference type="HAMAP-Rule" id="MF_01009"/>
    </source>
</evidence>
<dbReference type="EMBL" id="FQXG01000010">
    <property type="protein sequence ID" value="SHI21105.1"/>
    <property type="molecule type" value="Genomic_DNA"/>
</dbReference>
<feature type="domain" description="Rhodanese" evidence="4">
    <location>
        <begin position="17"/>
        <end position="101"/>
    </location>
</feature>
<evidence type="ECO:0000256" key="2">
    <source>
        <dbReference type="ARBA" id="ARBA00022679"/>
    </source>
</evidence>
<keyword evidence="2 3" id="KW-0808">Transferase</keyword>
<name>A0A1M5ZA43_9GAMM</name>
<dbReference type="STRING" id="299255.SAMN02745129_0082"/>
<organism evidence="5 6">
    <name type="scientific">Ferrimonas marina</name>
    <dbReference type="NCBI Taxonomy" id="299255"/>
    <lineage>
        <taxon>Bacteria</taxon>
        <taxon>Pseudomonadati</taxon>
        <taxon>Pseudomonadota</taxon>
        <taxon>Gammaproteobacteria</taxon>
        <taxon>Alteromonadales</taxon>
        <taxon>Ferrimonadaceae</taxon>
        <taxon>Ferrimonas</taxon>
    </lineage>
</organism>
<dbReference type="PROSITE" id="PS00380">
    <property type="entry name" value="RHODANESE_1"/>
    <property type="match status" value="1"/>
</dbReference>
<dbReference type="Pfam" id="PF00581">
    <property type="entry name" value="Rhodanese"/>
    <property type="match status" value="1"/>
</dbReference>
<dbReference type="PROSITE" id="PS50206">
    <property type="entry name" value="RHODANESE_3"/>
    <property type="match status" value="1"/>
</dbReference>
<dbReference type="HAMAP" id="MF_01009">
    <property type="entry name" value="Thiosulf_sulfurtr"/>
    <property type="match status" value="1"/>
</dbReference>